<dbReference type="RefSeq" id="WP_253670089.1">
    <property type="nucleotide sequence ID" value="NZ_JAMTCP010000014.1"/>
</dbReference>
<gene>
    <name evidence="2" type="ORF">LX15_002888</name>
</gene>
<feature type="domain" description="FAD-binding" evidence="1">
    <location>
        <begin position="5"/>
        <end position="320"/>
    </location>
</feature>
<dbReference type="PANTHER" id="PTHR46865:SF2">
    <property type="entry name" value="MONOOXYGENASE"/>
    <property type="match status" value="1"/>
</dbReference>
<dbReference type="EMBL" id="JAMTCP010000014">
    <property type="protein sequence ID" value="MCP2259187.1"/>
    <property type="molecule type" value="Genomic_DNA"/>
</dbReference>
<dbReference type="InterPro" id="IPR002938">
    <property type="entry name" value="FAD-bd"/>
</dbReference>
<evidence type="ECO:0000313" key="3">
    <source>
        <dbReference type="Proteomes" id="UP001205311"/>
    </source>
</evidence>
<protein>
    <submittedName>
        <fullName evidence="2">2-polyprenyl-6-methoxyphenol hydroxylase</fullName>
    </submittedName>
</protein>
<dbReference type="InterPro" id="IPR036188">
    <property type="entry name" value="FAD/NAD-bd_sf"/>
</dbReference>
<dbReference type="SUPFAM" id="SSF51905">
    <property type="entry name" value="FAD/NAD(P)-binding domain"/>
    <property type="match status" value="1"/>
</dbReference>
<reference evidence="2 3" key="1">
    <citation type="submission" date="2022-06" db="EMBL/GenBank/DDBJ databases">
        <title>Genomic Encyclopedia of Archaeal and Bacterial Type Strains, Phase II (KMG-II): from individual species to whole genera.</title>
        <authorList>
            <person name="Goeker M."/>
        </authorList>
    </citation>
    <scope>NUCLEOTIDE SEQUENCE [LARGE SCALE GENOMIC DNA]</scope>
    <source>
        <strain evidence="2 3">DSM 40477</strain>
    </source>
</reference>
<dbReference type="InterPro" id="IPR051704">
    <property type="entry name" value="FAD_aromatic-hydroxylase"/>
</dbReference>
<comment type="caution">
    <text evidence="2">The sequence shown here is derived from an EMBL/GenBank/DDBJ whole genome shotgun (WGS) entry which is preliminary data.</text>
</comment>
<dbReference type="Gene3D" id="3.30.9.10">
    <property type="entry name" value="D-Amino Acid Oxidase, subunit A, domain 2"/>
    <property type="match status" value="1"/>
</dbReference>
<dbReference type="Pfam" id="PF01494">
    <property type="entry name" value="FAD_binding_3"/>
    <property type="match status" value="1"/>
</dbReference>
<dbReference type="PANTHER" id="PTHR46865">
    <property type="entry name" value="OXIDOREDUCTASE-RELATED"/>
    <property type="match status" value="1"/>
</dbReference>
<evidence type="ECO:0000313" key="2">
    <source>
        <dbReference type="EMBL" id="MCP2259187.1"/>
    </source>
</evidence>
<proteinExistence type="predicted"/>
<dbReference type="Proteomes" id="UP001205311">
    <property type="component" value="Unassembled WGS sequence"/>
</dbReference>
<evidence type="ECO:0000259" key="1">
    <source>
        <dbReference type="Pfam" id="PF01494"/>
    </source>
</evidence>
<accession>A0ABT1HUI8</accession>
<dbReference type="Gene3D" id="3.50.50.60">
    <property type="entry name" value="FAD/NAD(P)-binding domain"/>
    <property type="match status" value="1"/>
</dbReference>
<keyword evidence="3" id="KW-1185">Reference proteome</keyword>
<sequence length="393" mass="42618">MHNKTILISGAGIAGPALAYWLHRHGFAVTVVERAPALREGGQAVDFRGEAHLTVLRRMGVLEEIRAAATHMGEQTVVDAAGRKVVSLPAAFMSGDVEIRRGDLSRILYERTRDTTEYVFGDWITSLTETASGVHATFAHGEAREFDLVVGADGLHSGVRALVFGEESRFVRPLGYHVGAFSVPNHLNLDRTGLIYNEPGRGVILANYGEPGTATAAFFFETPPLSYDRHDVDQQKKLLMDAFVGVGWETSRLLSHLPDATDLYFDAISQVHMDRFTRGRVALVGDAGYGATLGGLGTGLAVVSAYVLAGELAVAAGDHRVAFPCYEEAIRGYAEECRKVSNSAGPFLAPPSRSRLWFRNAMYRVLSAPAMSGVFTKLSTKSANAITFRNYPL</sequence>
<organism evidence="2 3">
    <name type="scientific">Streptoalloteichus tenebrarius (strain ATCC 17920 / DSM 40477 / JCM 4838 / CBS 697.72 / NBRC 16177 / NCIMB 11028 / NRRL B-12390 / A12253. 1 / ISP 5477)</name>
    <name type="common">Streptomyces tenebrarius</name>
    <dbReference type="NCBI Taxonomy" id="1933"/>
    <lineage>
        <taxon>Bacteria</taxon>
        <taxon>Bacillati</taxon>
        <taxon>Actinomycetota</taxon>
        <taxon>Actinomycetes</taxon>
        <taxon>Pseudonocardiales</taxon>
        <taxon>Pseudonocardiaceae</taxon>
        <taxon>Streptoalloteichus</taxon>
    </lineage>
</organism>
<name>A0ABT1HUI8_STRSD</name>
<dbReference type="PRINTS" id="PR00420">
    <property type="entry name" value="RNGMNOXGNASE"/>
</dbReference>